<sequence>MITLKQFDKVVKVMENCDFALAVVNSLLGKPNDWKLQAEEYCWISTAYAIEGITGESVPHSVASRVTDSITVFPRPNLSPKIYGICLTLNSFQSSAPQRLWFFVVQRTKSLEYVVAPKDTVQVNNKGDITVDYDDVDHTFRRDHPVWPWPAFNPAPFQPVAWIDQMLQPNEANPLTGLLSSSRGETRTLAAQLKNRFIMERNLLCHRAEQFALGESAEKYNDLKEK</sequence>
<dbReference type="Proteomes" id="UP000177697">
    <property type="component" value="Unassembled WGS sequence"/>
</dbReference>
<gene>
    <name evidence="1" type="ORF">A2431_01020</name>
</gene>
<reference evidence="1 2" key="1">
    <citation type="journal article" date="2016" name="Nat. Commun.">
        <title>Thousands of microbial genomes shed light on interconnected biogeochemical processes in an aquifer system.</title>
        <authorList>
            <person name="Anantharaman K."/>
            <person name="Brown C.T."/>
            <person name="Hug L.A."/>
            <person name="Sharon I."/>
            <person name="Castelle C.J."/>
            <person name="Probst A.J."/>
            <person name="Thomas B.C."/>
            <person name="Singh A."/>
            <person name="Wilkins M.J."/>
            <person name="Karaoz U."/>
            <person name="Brodie E.L."/>
            <person name="Williams K.H."/>
            <person name="Hubbard S.S."/>
            <person name="Banfield J.F."/>
        </authorList>
    </citation>
    <scope>NUCLEOTIDE SEQUENCE [LARGE SCALE GENOMIC DNA]</scope>
</reference>
<proteinExistence type="predicted"/>
<dbReference type="EMBL" id="MHWW01000005">
    <property type="protein sequence ID" value="OHB15826.1"/>
    <property type="molecule type" value="Genomic_DNA"/>
</dbReference>
<dbReference type="AlphaFoldDB" id="A0A1G2V2H6"/>
<organism evidence="1 2">
    <name type="scientific">Candidatus Zambryskibacteria bacterium RIFOXYC1_FULL_39_10</name>
    <dbReference type="NCBI Taxonomy" id="1802779"/>
    <lineage>
        <taxon>Bacteria</taxon>
        <taxon>Candidatus Zambryskiibacteriota</taxon>
    </lineage>
</organism>
<protein>
    <submittedName>
        <fullName evidence="1">Uncharacterized protein</fullName>
    </submittedName>
</protein>
<comment type="caution">
    <text evidence="1">The sequence shown here is derived from an EMBL/GenBank/DDBJ whole genome shotgun (WGS) entry which is preliminary data.</text>
</comment>
<accession>A0A1G2V2H6</accession>
<evidence type="ECO:0000313" key="2">
    <source>
        <dbReference type="Proteomes" id="UP000177697"/>
    </source>
</evidence>
<evidence type="ECO:0000313" key="1">
    <source>
        <dbReference type="EMBL" id="OHB15826.1"/>
    </source>
</evidence>
<name>A0A1G2V2H6_9BACT</name>